<name>A0A6J5RLV7_9CAUD</name>
<sequence>MQLTAFDLCKIEGHPGASANPRYSHLCERCGRSMVPDELARDVDQERQWVFDAAEFAQYVNNPEGVASALCAYRDLRMGDGPWRNVSQRDWIREAEEECVDLSAYVTAALQNLGDDRDDEDADKCRMLLKMALCSAITAFAALGEYRSADL</sequence>
<gene>
    <name evidence="1" type="ORF">UFOVP1313_42</name>
</gene>
<reference evidence="1" key="1">
    <citation type="submission" date="2020-05" db="EMBL/GenBank/DDBJ databases">
        <authorList>
            <person name="Chiriac C."/>
            <person name="Salcher M."/>
            <person name="Ghai R."/>
            <person name="Kavagutti S V."/>
        </authorList>
    </citation>
    <scope>NUCLEOTIDE SEQUENCE</scope>
</reference>
<organism evidence="1">
    <name type="scientific">uncultured Caudovirales phage</name>
    <dbReference type="NCBI Taxonomy" id="2100421"/>
    <lineage>
        <taxon>Viruses</taxon>
        <taxon>Duplodnaviria</taxon>
        <taxon>Heunggongvirae</taxon>
        <taxon>Uroviricota</taxon>
        <taxon>Caudoviricetes</taxon>
        <taxon>Peduoviridae</taxon>
        <taxon>Maltschvirus</taxon>
        <taxon>Maltschvirus maltsch</taxon>
    </lineage>
</organism>
<evidence type="ECO:0000313" key="1">
    <source>
        <dbReference type="EMBL" id="CAB4197979.1"/>
    </source>
</evidence>
<dbReference type="EMBL" id="LR797260">
    <property type="protein sequence ID" value="CAB4197979.1"/>
    <property type="molecule type" value="Genomic_DNA"/>
</dbReference>
<proteinExistence type="predicted"/>
<protein>
    <submittedName>
        <fullName evidence="1">Uncharacterized protein</fullName>
    </submittedName>
</protein>
<accession>A0A6J5RLV7</accession>